<dbReference type="SUPFAM" id="SSF48264">
    <property type="entry name" value="Cytochrome P450"/>
    <property type="match status" value="1"/>
</dbReference>
<dbReference type="InterPro" id="IPR001128">
    <property type="entry name" value="Cyt_P450"/>
</dbReference>
<evidence type="ECO:0000256" key="6">
    <source>
        <dbReference type="ARBA" id="ARBA00023004"/>
    </source>
</evidence>
<accession>A0A8F2F5E2</accession>
<feature type="transmembrane region" description="Helical" evidence="10">
    <location>
        <begin position="16"/>
        <end position="49"/>
    </location>
</feature>
<reference evidence="11" key="1">
    <citation type="submission" date="2020-04" db="EMBL/GenBank/DDBJ databases">
        <authorList>
            <person name="Sun Y."/>
            <person name="Dian Z."/>
            <person name="Xu Y."/>
            <person name="Zhang G."/>
            <person name="Fan X."/>
            <person name="Zhang Y."/>
        </authorList>
    </citation>
    <scope>NUCLEOTIDE SEQUENCE</scope>
</reference>
<evidence type="ECO:0000313" key="11">
    <source>
        <dbReference type="EMBL" id="QWT69372.1"/>
    </source>
</evidence>
<evidence type="ECO:0000256" key="7">
    <source>
        <dbReference type="ARBA" id="ARBA00023033"/>
    </source>
</evidence>
<keyword evidence="6 8" id="KW-0408">Iron</keyword>
<proteinExistence type="evidence at transcript level"/>
<evidence type="ECO:0000256" key="8">
    <source>
        <dbReference type="PIRSR" id="PIRSR602401-1"/>
    </source>
</evidence>
<dbReference type="PROSITE" id="PS00086">
    <property type="entry name" value="CYTOCHROME_P450"/>
    <property type="match status" value="1"/>
</dbReference>
<sequence length="543" mass="62238">MKDPCSRLSFIIHYPIFFFFSSFIMNFFLFLMHSCFHLFLLLSLLLFLVKKLKTDTKKEKGFLLPPSPPKLPIIGNLHQLGKLPHSSLRHLSRLYGPVMRLHLGRYETIIISSAEAARELLKTHDLQSCSRPSKDSAKKLTYNHLDIAFSPYSDYWREMRKTCVLELFSVKRVKSYQSIREEEAGLLIDSISESVCSETPVDLSEKSVAFMASILFRIAFGKRFQASEFGYEKFHEVLSEVVAMLGSFSASEYMGFPEVMGKMIDKVSGRYGRLERVSKELNSLFQKVIDEHLDPDRIKPEEDDIIDVLLTIKKEQDELGASYSMTHENIKGILLNIFLGGIDTGAITLIWAMAELAKHPNVMKKAQQEIRNHIKGKEKVTETETETDELPYLKMIVKETLRLHPPAPLLVPRETMSHFKLNGYDIFPKTVIQVNAWAIGRDPKYWKNPEKFFPDRFADGSIDFKGQNFELLPFGSGRRICPAIFMGVKTVELGLVNLLYCYDWKLPNGMKEMDLNMEEATGLSLTIFKKLPLKLVPVRPSID</sequence>
<keyword evidence="10" id="KW-1133">Transmembrane helix</keyword>
<dbReference type="Pfam" id="PF00067">
    <property type="entry name" value="p450"/>
    <property type="match status" value="1"/>
</dbReference>
<dbReference type="InterPro" id="IPR036396">
    <property type="entry name" value="Cyt_P450_sf"/>
</dbReference>
<comment type="cofactor">
    <cofactor evidence="1 8">
        <name>heme</name>
        <dbReference type="ChEBI" id="CHEBI:30413"/>
    </cofactor>
</comment>
<dbReference type="PANTHER" id="PTHR47955">
    <property type="entry name" value="CYTOCHROME P450 FAMILY 71 PROTEIN"/>
    <property type="match status" value="1"/>
</dbReference>
<keyword evidence="7 9" id="KW-0503">Monooxygenase</keyword>
<dbReference type="InterPro" id="IPR017972">
    <property type="entry name" value="Cyt_P450_CS"/>
</dbReference>
<comment type="similarity">
    <text evidence="2 9">Belongs to the cytochrome P450 family.</text>
</comment>
<evidence type="ECO:0000256" key="3">
    <source>
        <dbReference type="ARBA" id="ARBA00022617"/>
    </source>
</evidence>
<keyword evidence="5 9" id="KW-0560">Oxidoreductase</keyword>
<evidence type="ECO:0000256" key="2">
    <source>
        <dbReference type="ARBA" id="ARBA00010617"/>
    </source>
</evidence>
<evidence type="ECO:0000256" key="10">
    <source>
        <dbReference type="SAM" id="Phobius"/>
    </source>
</evidence>
<dbReference type="GO" id="GO:0020037">
    <property type="term" value="F:heme binding"/>
    <property type="evidence" value="ECO:0007669"/>
    <property type="project" value="InterPro"/>
</dbReference>
<evidence type="ECO:0000256" key="1">
    <source>
        <dbReference type="ARBA" id="ARBA00001971"/>
    </source>
</evidence>
<dbReference type="Gene3D" id="1.10.630.10">
    <property type="entry name" value="Cytochrome P450"/>
    <property type="match status" value="1"/>
</dbReference>
<protein>
    <submittedName>
        <fullName evidence="11">CYP71B19</fullName>
    </submittedName>
</protein>
<keyword evidence="4 8" id="KW-0479">Metal-binding</keyword>
<dbReference type="GO" id="GO:0004497">
    <property type="term" value="F:monooxygenase activity"/>
    <property type="evidence" value="ECO:0007669"/>
    <property type="project" value="UniProtKB-KW"/>
</dbReference>
<dbReference type="GO" id="GO:0016705">
    <property type="term" value="F:oxidoreductase activity, acting on paired donors, with incorporation or reduction of molecular oxygen"/>
    <property type="evidence" value="ECO:0007669"/>
    <property type="project" value="InterPro"/>
</dbReference>
<feature type="transmembrane region" description="Helical" evidence="10">
    <location>
        <begin position="333"/>
        <end position="354"/>
    </location>
</feature>
<keyword evidence="3 8" id="KW-0349">Heme</keyword>
<dbReference type="GO" id="GO:0005506">
    <property type="term" value="F:iron ion binding"/>
    <property type="evidence" value="ECO:0007669"/>
    <property type="project" value="InterPro"/>
</dbReference>
<dbReference type="PANTHER" id="PTHR47955:SF19">
    <property type="entry name" value="CYTOCHROME P450 71A9-LIKE ISOFORM X1"/>
    <property type="match status" value="1"/>
</dbReference>
<dbReference type="CDD" id="cd11072">
    <property type="entry name" value="CYP71-like"/>
    <property type="match status" value="1"/>
</dbReference>
<dbReference type="InterPro" id="IPR002401">
    <property type="entry name" value="Cyt_P450_E_grp-I"/>
</dbReference>
<dbReference type="PRINTS" id="PR00385">
    <property type="entry name" value="P450"/>
</dbReference>
<evidence type="ECO:0000256" key="5">
    <source>
        <dbReference type="ARBA" id="ARBA00023002"/>
    </source>
</evidence>
<dbReference type="FunFam" id="1.10.630.10:FF:000011">
    <property type="entry name" value="Cytochrome P450 83B1"/>
    <property type="match status" value="1"/>
</dbReference>
<keyword evidence="10" id="KW-0472">Membrane</keyword>
<dbReference type="PRINTS" id="PR00463">
    <property type="entry name" value="EP450I"/>
</dbReference>
<dbReference type="EMBL" id="MT416748">
    <property type="protein sequence ID" value="QWT69372.1"/>
    <property type="molecule type" value="mRNA"/>
</dbReference>
<organism evidence="11">
    <name type="scientific">Gynostemma pentaphyllum</name>
    <name type="common">Jiaogulan</name>
    <name type="synonym">Sweet tea vine</name>
    <dbReference type="NCBI Taxonomy" id="182084"/>
    <lineage>
        <taxon>Eukaryota</taxon>
        <taxon>Viridiplantae</taxon>
        <taxon>Streptophyta</taxon>
        <taxon>Embryophyta</taxon>
        <taxon>Tracheophyta</taxon>
        <taxon>Spermatophyta</taxon>
        <taxon>Magnoliopsida</taxon>
        <taxon>eudicotyledons</taxon>
        <taxon>Gunneridae</taxon>
        <taxon>Pentapetalae</taxon>
        <taxon>rosids</taxon>
        <taxon>fabids</taxon>
        <taxon>Cucurbitales</taxon>
        <taxon>Cucurbitaceae</taxon>
        <taxon>Gomphogyneae</taxon>
        <taxon>Gynostemma</taxon>
    </lineage>
</organism>
<dbReference type="AlphaFoldDB" id="A0A8F2F5E2"/>
<evidence type="ECO:0000256" key="4">
    <source>
        <dbReference type="ARBA" id="ARBA00022723"/>
    </source>
</evidence>
<evidence type="ECO:0000256" key="9">
    <source>
        <dbReference type="RuleBase" id="RU000461"/>
    </source>
</evidence>
<name>A0A8F2F5E2_GYNPE</name>
<keyword evidence="10" id="KW-0812">Transmembrane</keyword>
<feature type="binding site" description="axial binding residue" evidence="8">
    <location>
        <position position="481"/>
    </location>
    <ligand>
        <name>heme</name>
        <dbReference type="ChEBI" id="CHEBI:30413"/>
    </ligand>
    <ligandPart>
        <name>Fe</name>
        <dbReference type="ChEBI" id="CHEBI:18248"/>
    </ligandPart>
</feature>